<dbReference type="PANTHER" id="PTHR37162">
    <property type="entry name" value="HAT FAMILY DIMERISATION DOMAINCONTAINING PROTEIN-RELATED"/>
    <property type="match status" value="1"/>
</dbReference>
<sequence length="450" mass="50808">MMSAFFVAESDVADLKMRFCLSTRRHPKRRKRRSSLWPEFLKRSHNHNFRSMDCTAGLLRKCYDQHFTSARTKAEAVVTSVIAPHAIDLLKEDTMDTTLVSATVDTSNHKAVKLVPVVVRYFKITEGVRVKILDFTSLPGETSTLLCDEVYRCLSAFGLVDKAVSFCADNTNTNFGGKARRGQNNVFHKLDQATPNSLVGVGCAAHIVHSAVQSAADTLPCDIENIVLKVFGYFHIYTVRTEELKDFCSFVDVEHATLLGTSRTHWLSLGPAVEGSEALSSLVVVYTHYNQLSLFNDTIKKMEKEKSTAVHAAQHLCDLQEKLLERKAALFMGLKVKSILATQERPQVEVFKQSVHTFYEGCISYLQEWSSSFTDMKCFSWTLLEDPPGWDVVESSLRCVSSKLPNIHINETELFDEVTSVKTYTSDMIGQWDRDIKPADEVHLVQYFCF</sequence>
<dbReference type="PANTHER" id="PTHR37162:SF10">
    <property type="entry name" value="DUF4371 DOMAIN-CONTAINING PROTEIN"/>
    <property type="match status" value="1"/>
</dbReference>
<reference evidence="1" key="1">
    <citation type="submission" date="2014-08" db="EMBL/GenBank/DDBJ databases">
        <authorList>
            <person name="Senf B."/>
            <person name="Petzold A."/>
            <person name="Downie B.R."/>
            <person name="Koch P."/>
            <person name="Platzer M."/>
        </authorList>
    </citation>
    <scope>NUCLEOTIDE SEQUENCE [LARGE SCALE GENOMIC DNA]</scope>
    <source>
        <strain evidence="1">GRZ</strain>
    </source>
</reference>
<accession>A0A8C6LWA4</accession>
<dbReference type="Ensembl" id="ENSNFUT00015026052.1">
    <property type="protein sequence ID" value="ENSNFUP00015024928.1"/>
    <property type="gene ID" value="ENSNFUG00015012050.1"/>
</dbReference>
<proteinExistence type="predicted"/>
<evidence type="ECO:0000313" key="2">
    <source>
        <dbReference type="Proteomes" id="UP000694548"/>
    </source>
</evidence>
<protein>
    <recommendedName>
        <fullName evidence="3">DUF4371 domain-containing protein</fullName>
    </recommendedName>
</protein>
<organism evidence="1 2">
    <name type="scientific">Nothobranchius furzeri</name>
    <name type="common">Turquoise killifish</name>
    <dbReference type="NCBI Taxonomy" id="105023"/>
    <lineage>
        <taxon>Eukaryota</taxon>
        <taxon>Metazoa</taxon>
        <taxon>Chordata</taxon>
        <taxon>Craniata</taxon>
        <taxon>Vertebrata</taxon>
        <taxon>Euteleostomi</taxon>
        <taxon>Actinopterygii</taxon>
        <taxon>Neopterygii</taxon>
        <taxon>Teleostei</taxon>
        <taxon>Neoteleostei</taxon>
        <taxon>Acanthomorphata</taxon>
        <taxon>Ovalentaria</taxon>
        <taxon>Atherinomorphae</taxon>
        <taxon>Cyprinodontiformes</taxon>
        <taxon>Nothobranchiidae</taxon>
        <taxon>Nothobranchius</taxon>
    </lineage>
</organism>
<dbReference type="GeneTree" id="ENSGT00940000165202"/>
<name>A0A8C6LWA4_NOTFU</name>
<evidence type="ECO:0008006" key="3">
    <source>
        <dbReference type="Google" id="ProtNLM"/>
    </source>
</evidence>
<evidence type="ECO:0000313" key="1">
    <source>
        <dbReference type="Ensembl" id="ENSNFUP00015024928.1"/>
    </source>
</evidence>
<dbReference type="Proteomes" id="UP000694548">
    <property type="component" value="Chromosome sgr18"/>
</dbReference>
<dbReference type="AlphaFoldDB" id="A0A8C6LWA4"/>
<gene>
    <name evidence="1" type="primary">LOC107393457</name>
</gene>
<reference evidence="1" key="3">
    <citation type="submission" date="2025-09" db="UniProtKB">
        <authorList>
            <consortium name="Ensembl"/>
        </authorList>
    </citation>
    <scope>IDENTIFICATION</scope>
</reference>
<keyword evidence="2" id="KW-1185">Reference proteome</keyword>
<reference evidence="1" key="2">
    <citation type="submission" date="2025-08" db="UniProtKB">
        <authorList>
            <consortium name="Ensembl"/>
        </authorList>
    </citation>
    <scope>IDENTIFICATION</scope>
</reference>